<comment type="similarity">
    <text evidence="1">Belongs to the metallophosphoesterase superfamily. YfcE family.</text>
</comment>
<evidence type="ECO:0000259" key="3">
    <source>
        <dbReference type="Pfam" id="PF12850"/>
    </source>
</evidence>
<evidence type="ECO:0000256" key="2">
    <source>
        <dbReference type="SAM" id="MobiDB-lite"/>
    </source>
</evidence>
<evidence type="ECO:0000313" key="4">
    <source>
        <dbReference type="EMBL" id="MCB4825148.1"/>
    </source>
</evidence>
<keyword evidence="5" id="KW-1185">Reference proteome</keyword>
<dbReference type="AlphaFoldDB" id="A0A9X1IKM5"/>
<protein>
    <submittedName>
        <fullName evidence="4">Metallophosphoesterase family protein</fullName>
    </submittedName>
</protein>
<evidence type="ECO:0000313" key="5">
    <source>
        <dbReference type="Proteomes" id="UP001139311"/>
    </source>
</evidence>
<feature type="compositionally biased region" description="Low complexity" evidence="2">
    <location>
        <begin position="169"/>
        <end position="180"/>
    </location>
</feature>
<name>A0A9X1IKM5_9PROT</name>
<feature type="domain" description="Calcineurin-like phosphoesterase" evidence="3">
    <location>
        <begin position="1"/>
        <end position="133"/>
    </location>
</feature>
<dbReference type="Proteomes" id="UP001139311">
    <property type="component" value="Unassembled WGS sequence"/>
</dbReference>
<accession>A0A9X1IKM5</accession>
<dbReference type="InterPro" id="IPR024654">
    <property type="entry name" value="Calcineurin-like_PHP_lpxH"/>
</dbReference>
<proteinExistence type="inferred from homology"/>
<dbReference type="InterPro" id="IPR029052">
    <property type="entry name" value="Metallo-depent_PP-like"/>
</dbReference>
<dbReference type="Pfam" id="PF12850">
    <property type="entry name" value="Metallophos_2"/>
    <property type="match status" value="1"/>
</dbReference>
<reference evidence="4" key="1">
    <citation type="submission" date="2021-10" db="EMBL/GenBank/DDBJ databases">
        <title>Roseicella aerolatum sp. nov., isolated from aerosols of e-waste dismantling site.</title>
        <authorList>
            <person name="Qin T."/>
        </authorList>
    </citation>
    <scope>NUCLEOTIDE SEQUENCE</scope>
    <source>
        <strain evidence="4">GB24</strain>
    </source>
</reference>
<comment type="caution">
    <text evidence="4">The sequence shown here is derived from an EMBL/GenBank/DDBJ whole genome shotgun (WGS) entry which is preliminary data.</text>
</comment>
<dbReference type="Gene3D" id="3.60.21.10">
    <property type="match status" value="1"/>
</dbReference>
<evidence type="ECO:0000256" key="1">
    <source>
        <dbReference type="ARBA" id="ARBA00008950"/>
    </source>
</evidence>
<dbReference type="SUPFAM" id="SSF56300">
    <property type="entry name" value="Metallo-dependent phosphatases"/>
    <property type="match status" value="1"/>
</dbReference>
<feature type="region of interest" description="Disordered" evidence="2">
    <location>
        <begin position="164"/>
        <end position="197"/>
    </location>
</feature>
<gene>
    <name evidence="4" type="ORF">LHA35_25825</name>
</gene>
<dbReference type="EMBL" id="JAJAQI010000068">
    <property type="protein sequence ID" value="MCB4825148.1"/>
    <property type="molecule type" value="Genomic_DNA"/>
</dbReference>
<organism evidence="4 5">
    <name type="scientific">Roseicella aerolata</name>
    <dbReference type="NCBI Taxonomy" id="2883479"/>
    <lineage>
        <taxon>Bacteria</taxon>
        <taxon>Pseudomonadati</taxon>
        <taxon>Pseudomonadota</taxon>
        <taxon>Alphaproteobacteria</taxon>
        <taxon>Acetobacterales</taxon>
        <taxon>Roseomonadaceae</taxon>
        <taxon>Roseicella</taxon>
    </lineage>
</organism>
<dbReference type="RefSeq" id="WP_226613862.1">
    <property type="nucleotide sequence ID" value="NZ_JAJAQI010000068.1"/>
</dbReference>
<sequence length="197" mass="21296">MTVFFTSDTHFGHAGARALYRRPFDSVAAMDAAMLARWNAVVGPADEVWHLGDFALGPGPATMAALLDRLQGRKHLVTGNNDGPATTGLAGWASLQPYAELTLDGVGLVLCHYAFRSWRNMGRGWLNLHGHSHGRLAPMPRQVDVGVDAWDFRPVTLAEILARPRRRAAPPAVGKDAAAPPDDRNPARPGRRPHSGC</sequence>